<dbReference type="AlphaFoldDB" id="A0A178MZ98"/>
<dbReference type="PANTHER" id="PTHR42878:SF15">
    <property type="entry name" value="BACTERIOPHYTOCHROME"/>
    <property type="match status" value="1"/>
</dbReference>
<evidence type="ECO:0000256" key="5">
    <source>
        <dbReference type="ARBA" id="ARBA00022679"/>
    </source>
</evidence>
<dbReference type="PROSITE" id="PS50109">
    <property type="entry name" value="HIS_KIN"/>
    <property type="match status" value="1"/>
</dbReference>
<dbReference type="InterPro" id="IPR000700">
    <property type="entry name" value="PAS-assoc_C"/>
</dbReference>
<dbReference type="SMART" id="SM00388">
    <property type="entry name" value="HisKA"/>
    <property type="match status" value="1"/>
</dbReference>
<dbReference type="Proteomes" id="UP000078428">
    <property type="component" value="Unassembled WGS sequence"/>
</dbReference>
<keyword evidence="4" id="KW-0597">Phosphoprotein</keyword>
<dbReference type="RefSeq" id="WP_068489451.1">
    <property type="nucleotide sequence ID" value="NZ_LWQT01000020.1"/>
</dbReference>
<dbReference type="SUPFAM" id="SSF158472">
    <property type="entry name" value="HAMP domain-like"/>
    <property type="match status" value="1"/>
</dbReference>
<dbReference type="GO" id="GO:0000156">
    <property type="term" value="F:phosphorelay response regulator activity"/>
    <property type="evidence" value="ECO:0007669"/>
    <property type="project" value="TreeGrafter"/>
</dbReference>
<dbReference type="InterPro" id="IPR003660">
    <property type="entry name" value="HAMP_dom"/>
</dbReference>
<dbReference type="CDD" id="cd06225">
    <property type="entry name" value="HAMP"/>
    <property type="match status" value="1"/>
</dbReference>
<dbReference type="Pfam" id="PF08447">
    <property type="entry name" value="PAS_3"/>
    <property type="match status" value="1"/>
</dbReference>
<dbReference type="Gene3D" id="3.30.565.10">
    <property type="entry name" value="Histidine kinase-like ATPase, C-terminal domain"/>
    <property type="match status" value="1"/>
</dbReference>
<proteinExistence type="predicted"/>
<dbReference type="InterPro" id="IPR036097">
    <property type="entry name" value="HisK_dim/P_sf"/>
</dbReference>
<comment type="subcellular location">
    <subcellularLocation>
        <location evidence="2">Membrane</location>
    </subcellularLocation>
</comment>
<dbReference type="GO" id="GO:0007234">
    <property type="term" value="P:osmosensory signaling via phosphorelay pathway"/>
    <property type="evidence" value="ECO:0007669"/>
    <property type="project" value="TreeGrafter"/>
</dbReference>
<sequence>MSASFPYPPSVVMRNSLRLRLLLVSVVVEVVMLTLLVANGVRLIETHLTRNAQVRLEAQESSFNITLASQLAERDYAALQSILDGWGASGSITYMVVSNTAGKVVASVGRDASQPLPPSPRLLSSDLDEYQGAFDVVFLGQRYGEVRYGIDTRFLGLARSELLRQSLGIAATEVVLTIGLLAVIGYWLTRHLHMLARASLKLARGDYSQRLKIEGQDEIAVLTQTFNTMAEAVESRILDLEESHKRFRAIADYTYAWENWFGPDGRLRWVNPAVEAITGYTVAECHAMTDFPLPLVLEADRPSIREDLALASEGGSGQDREFRIRKRDGSEIWVAMSWQPIFDGAGESLGSRSSIRDITMQKHGADMLVEAKAELERLLFAASHDLKEPIREILSYTQRLGRDLGPDMSERVQEDVNVIQTGANQLNLLVKGLADYTRSNRPMAAFVPVDCRKVVDKVLAECRAMSGDGRVRFEVGALPVLPGDPVLLFIVFENLISNAIKFVRPDTPPVVTISSAREGPGWRIDIADNGIGIEPEYLQTIIRPFSRLHSRATYPGAGLGLSSSMKAARIHGGRLWLDSAPHQGTTVHIWLPAEDFPSADYPSVASNAPNT</sequence>
<dbReference type="Pfam" id="PF02518">
    <property type="entry name" value="HATPase_c"/>
    <property type="match status" value="1"/>
</dbReference>
<keyword evidence="13" id="KW-1185">Reference proteome</keyword>
<dbReference type="OrthoDB" id="9764438at2"/>
<dbReference type="Gene3D" id="6.10.340.10">
    <property type="match status" value="1"/>
</dbReference>
<dbReference type="InterPro" id="IPR036890">
    <property type="entry name" value="HATPase_C_sf"/>
</dbReference>
<gene>
    <name evidence="12" type="ORF">A6A04_11470</name>
</gene>
<dbReference type="SMART" id="SM00387">
    <property type="entry name" value="HATPase_c"/>
    <property type="match status" value="1"/>
</dbReference>
<dbReference type="EC" id="2.7.13.3" evidence="3"/>
<evidence type="ECO:0000256" key="1">
    <source>
        <dbReference type="ARBA" id="ARBA00000085"/>
    </source>
</evidence>
<dbReference type="InterPro" id="IPR001610">
    <property type="entry name" value="PAC"/>
</dbReference>
<dbReference type="EMBL" id="LWQT01000020">
    <property type="protein sequence ID" value="OAN55268.1"/>
    <property type="molecule type" value="Genomic_DNA"/>
</dbReference>
<feature type="domain" description="HAMP" evidence="11">
    <location>
        <begin position="186"/>
        <end position="238"/>
    </location>
</feature>
<evidence type="ECO:0000256" key="4">
    <source>
        <dbReference type="ARBA" id="ARBA00022553"/>
    </source>
</evidence>
<keyword evidence="8" id="KW-0812">Transmembrane</keyword>
<evidence type="ECO:0000259" key="11">
    <source>
        <dbReference type="PROSITE" id="PS50885"/>
    </source>
</evidence>
<dbReference type="InterPro" id="IPR050351">
    <property type="entry name" value="BphY/WalK/GraS-like"/>
</dbReference>
<accession>A0A178MZ98</accession>
<dbReference type="SMART" id="SM00086">
    <property type="entry name" value="PAC"/>
    <property type="match status" value="1"/>
</dbReference>
<dbReference type="STRING" id="1285242.A6A04_11470"/>
<evidence type="ECO:0000256" key="2">
    <source>
        <dbReference type="ARBA" id="ARBA00004370"/>
    </source>
</evidence>
<comment type="catalytic activity">
    <reaction evidence="1">
        <text>ATP + protein L-histidine = ADP + protein N-phospho-L-histidine.</text>
        <dbReference type="EC" id="2.7.13.3"/>
    </reaction>
</comment>
<dbReference type="PANTHER" id="PTHR42878">
    <property type="entry name" value="TWO-COMPONENT HISTIDINE KINASE"/>
    <property type="match status" value="1"/>
</dbReference>
<comment type="caution">
    <text evidence="12">The sequence shown here is derived from an EMBL/GenBank/DDBJ whole genome shotgun (WGS) entry which is preliminary data.</text>
</comment>
<dbReference type="GO" id="GO:0016020">
    <property type="term" value="C:membrane"/>
    <property type="evidence" value="ECO:0007669"/>
    <property type="project" value="UniProtKB-SubCell"/>
</dbReference>
<evidence type="ECO:0000256" key="3">
    <source>
        <dbReference type="ARBA" id="ARBA00012438"/>
    </source>
</evidence>
<dbReference type="InterPro" id="IPR000014">
    <property type="entry name" value="PAS"/>
</dbReference>
<evidence type="ECO:0000259" key="10">
    <source>
        <dbReference type="PROSITE" id="PS50113"/>
    </source>
</evidence>
<dbReference type="InterPro" id="IPR013655">
    <property type="entry name" value="PAS_fold_3"/>
</dbReference>
<keyword evidence="6" id="KW-0418">Kinase</keyword>
<organism evidence="12 13">
    <name type="scientific">Paramagnetospirillum marisnigri</name>
    <dbReference type="NCBI Taxonomy" id="1285242"/>
    <lineage>
        <taxon>Bacteria</taxon>
        <taxon>Pseudomonadati</taxon>
        <taxon>Pseudomonadota</taxon>
        <taxon>Alphaproteobacteria</taxon>
        <taxon>Rhodospirillales</taxon>
        <taxon>Magnetospirillaceae</taxon>
        <taxon>Paramagnetospirillum</taxon>
    </lineage>
</organism>
<dbReference type="CDD" id="cd00082">
    <property type="entry name" value="HisKA"/>
    <property type="match status" value="1"/>
</dbReference>
<dbReference type="GO" id="GO:0000155">
    <property type="term" value="F:phosphorelay sensor kinase activity"/>
    <property type="evidence" value="ECO:0007669"/>
    <property type="project" value="InterPro"/>
</dbReference>
<feature type="transmembrane region" description="Helical" evidence="8">
    <location>
        <begin position="20"/>
        <end position="41"/>
    </location>
</feature>
<dbReference type="CDD" id="cd00130">
    <property type="entry name" value="PAS"/>
    <property type="match status" value="1"/>
</dbReference>
<protein>
    <recommendedName>
        <fullName evidence="3">histidine kinase</fullName>
        <ecNumber evidence="3">2.7.13.3</ecNumber>
    </recommendedName>
</protein>
<dbReference type="PROSITE" id="PS50885">
    <property type="entry name" value="HAMP"/>
    <property type="match status" value="1"/>
</dbReference>
<keyword evidence="7 8" id="KW-0472">Membrane</keyword>
<keyword evidence="8" id="KW-1133">Transmembrane helix</keyword>
<reference evidence="12 13" key="1">
    <citation type="submission" date="2016-04" db="EMBL/GenBank/DDBJ databases">
        <title>Draft genome sequence of freshwater magnetotactic bacteria Magnetospirillum marisnigri SP-1 and Magnetospirillum moscoviense BB-1.</title>
        <authorList>
            <person name="Koziaeva V."/>
            <person name="Dziuba M.V."/>
            <person name="Ivanov T.M."/>
            <person name="Kuznetsov B."/>
            <person name="Grouzdev D.S."/>
        </authorList>
    </citation>
    <scope>NUCLEOTIDE SEQUENCE [LARGE SCALE GENOMIC DNA]</scope>
    <source>
        <strain evidence="12 13">SP-1</strain>
    </source>
</reference>
<evidence type="ECO:0000256" key="8">
    <source>
        <dbReference type="SAM" id="Phobius"/>
    </source>
</evidence>
<dbReference type="NCBIfam" id="TIGR00229">
    <property type="entry name" value="sensory_box"/>
    <property type="match status" value="1"/>
</dbReference>
<dbReference type="PRINTS" id="PR00344">
    <property type="entry name" value="BCTRLSENSOR"/>
</dbReference>
<keyword evidence="5" id="KW-0808">Transferase</keyword>
<evidence type="ECO:0000259" key="9">
    <source>
        <dbReference type="PROSITE" id="PS50109"/>
    </source>
</evidence>
<evidence type="ECO:0000256" key="6">
    <source>
        <dbReference type="ARBA" id="ARBA00022777"/>
    </source>
</evidence>
<dbReference type="GO" id="GO:0030295">
    <property type="term" value="F:protein kinase activator activity"/>
    <property type="evidence" value="ECO:0007669"/>
    <property type="project" value="TreeGrafter"/>
</dbReference>
<dbReference type="InterPro" id="IPR004358">
    <property type="entry name" value="Sig_transdc_His_kin-like_C"/>
</dbReference>
<dbReference type="Gene3D" id="3.30.450.20">
    <property type="entry name" value="PAS domain"/>
    <property type="match status" value="1"/>
</dbReference>
<evidence type="ECO:0000313" key="13">
    <source>
        <dbReference type="Proteomes" id="UP000078428"/>
    </source>
</evidence>
<feature type="domain" description="PAC" evidence="10">
    <location>
        <begin position="318"/>
        <end position="370"/>
    </location>
</feature>
<feature type="domain" description="Histidine kinase" evidence="9">
    <location>
        <begin position="381"/>
        <end position="595"/>
    </location>
</feature>
<evidence type="ECO:0000313" key="12">
    <source>
        <dbReference type="EMBL" id="OAN55268.1"/>
    </source>
</evidence>
<dbReference type="SUPFAM" id="SSF55785">
    <property type="entry name" value="PYP-like sensor domain (PAS domain)"/>
    <property type="match status" value="1"/>
</dbReference>
<dbReference type="SUPFAM" id="SSF47384">
    <property type="entry name" value="Homodimeric domain of signal transducing histidine kinase"/>
    <property type="match status" value="1"/>
</dbReference>
<dbReference type="InterPro" id="IPR005467">
    <property type="entry name" value="His_kinase_dom"/>
</dbReference>
<dbReference type="InterPro" id="IPR035965">
    <property type="entry name" value="PAS-like_dom_sf"/>
</dbReference>
<dbReference type="SUPFAM" id="SSF55874">
    <property type="entry name" value="ATPase domain of HSP90 chaperone/DNA topoisomerase II/histidine kinase"/>
    <property type="match status" value="1"/>
</dbReference>
<dbReference type="PROSITE" id="PS50113">
    <property type="entry name" value="PAC"/>
    <property type="match status" value="1"/>
</dbReference>
<dbReference type="InterPro" id="IPR003661">
    <property type="entry name" value="HisK_dim/P_dom"/>
</dbReference>
<name>A0A178MZ98_9PROT</name>
<evidence type="ECO:0000256" key="7">
    <source>
        <dbReference type="ARBA" id="ARBA00023136"/>
    </source>
</evidence>
<dbReference type="Gene3D" id="1.10.287.130">
    <property type="match status" value="1"/>
</dbReference>
<dbReference type="SMART" id="SM00304">
    <property type="entry name" value="HAMP"/>
    <property type="match status" value="2"/>
</dbReference>
<feature type="transmembrane region" description="Helical" evidence="8">
    <location>
        <begin position="167"/>
        <end position="188"/>
    </location>
</feature>
<dbReference type="Pfam" id="PF00672">
    <property type="entry name" value="HAMP"/>
    <property type="match status" value="1"/>
</dbReference>
<dbReference type="InterPro" id="IPR003594">
    <property type="entry name" value="HATPase_dom"/>
</dbReference>